<keyword evidence="12" id="KW-1185">Reference proteome</keyword>
<dbReference type="EMBL" id="JBHRXV010000010">
    <property type="protein sequence ID" value="MFC3713061.1"/>
    <property type="molecule type" value="Genomic_DNA"/>
</dbReference>
<keyword evidence="7 9" id="KW-0811">Translocation</keyword>
<keyword evidence="3 9" id="KW-1003">Cell membrane</keyword>
<accession>A0ABV7XAW8</accession>
<proteinExistence type="inferred from homology"/>
<evidence type="ECO:0000256" key="9">
    <source>
        <dbReference type="HAMAP-Rule" id="MF_00237"/>
    </source>
</evidence>
<dbReference type="InterPro" id="IPR018448">
    <property type="entry name" value="TatB"/>
</dbReference>
<keyword evidence="2 9" id="KW-0813">Transport</keyword>
<feature type="region of interest" description="Disordered" evidence="10">
    <location>
        <begin position="74"/>
        <end position="126"/>
    </location>
</feature>
<dbReference type="HAMAP" id="MF_00237">
    <property type="entry name" value="TatB"/>
    <property type="match status" value="1"/>
</dbReference>
<sequence length="126" mass="13811">MFDVGYSELLLIAIVTLLVVGPKELPNLLRKVGKWTAQARGMARHFRSGFDTMVREAEIDEMNRQWAAQNEAIMAGSKSYTPDPERDADLEAIADLPPPPASEPEAPPAKPKRTRAKKPPAVPPAP</sequence>
<comment type="subcellular location">
    <subcellularLocation>
        <location evidence="9">Cell membrane</location>
        <topology evidence="9">Single-pass membrane protein</topology>
    </subcellularLocation>
    <subcellularLocation>
        <location evidence="1">Membrane</location>
        <topology evidence="1">Single-pass membrane protein</topology>
    </subcellularLocation>
</comment>
<reference evidence="12" key="1">
    <citation type="journal article" date="2019" name="Int. J. Syst. Evol. Microbiol.">
        <title>The Global Catalogue of Microorganisms (GCM) 10K type strain sequencing project: providing services to taxonomists for standard genome sequencing and annotation.</title>
        <authorList>
            <consortium name="The Broad Institute Genomics Platform"/>
            <consortium name="The Broad Institute Genome Sequencing Center for Infectious Disease"/>
            <person name="Wu L."/>
            <person name="Ma J."/>
        </authorList>
    </citation>
    <scope>NUCLEOTIDE SEQUENCE [LARGE SCALE GENOMIC DNA]</scope>
    <source>
        <strain evidence="12">KCTC 42644</strain>
    </source>
</reference>
<name>A0ABV7XAW8_9SPHN</name>
<dbReference type="NCBIfam" id="TIGR01410">
    <property type="entry name" value="tatB"/>
    <property type="match status" value="1"/>
</dbReference>
<evidence type="ECO:0000256" key="4">
    <source>
        <dbReference type="ARBA" id="ARBA00022692"/>
    </source>
</evidence>
<feature type="compositionally biased region" description="Pro residues" evidence="10">
    <location>
        <begin position="96"/>
        <end position="109"/>
    </location>
</feature>
<comment type="caution">
    <text evidence="11">The sequence shown here is derived from an EMBL/GenBank/DDBJ whole genome shotgun (WGS) entry which is preliminary data.</text>
</comment>
<evidence type="ECO:0000256" key="1">
    <source>
        <dbReference type="ARBA" id="ARBA00004167"/>
    </source>
</evidence>
<evidence type="ECO:0000256" key="7">
    <source>
        <dbReference type="ARBA" id="ARBA00023010"/>
    </source>
</evidence>
<comment type="function">
    <text evidence="9">Part of the twin-arginine translocation (Tat) system that transports large folded proteins containing a characteristic twin-arginine motif in their signal peptide across membranes. Together with TatC, TatB is part of a receptor directly interacting with Tat signal peptides. TatB may form an oligomeric binding site that transiently accommodates folded Tat precursor proteins before their translocation.</text>
</comment>
<dbReference type="Pfam" id="PF02416">
    <property type="entry name" value="TatA_B_E"/>
    <property type="match status" value="1"/>
</dbReference>
<keyword evidence="8 9" id="KW-0472">Membrane</keyword>
<keyword evidence="4 9" id="KW-0812">Transmembrane</keyword>
<evidence type="ECO:0000256" key="5">
    <source>
        <dbReference type="ARBA" id="ARBA00022927"/>
    </source>
</evidence>
<dbReference type="PANTHER" id="PTHR33162">
    <property type="entry name" value="SEC-INDEPENDENT PROTEIN TRANSLOCASE PROTEIN TATA, CHLOROPLASTIC"/>
    <property type="match status" value="1"/>
</dbReference>
<gene>
    <name evidence="9 11" type="primary">tatB</name>
    <name evidence="11" type="ORF">ACFOMD_10785</name>
</gene>
<evidence type="ECO:0000256" key="8">
    <source>
        <dbReference type="ARBA" id="ARBA00023136"/>
    </source>
</evidence>
<comment type="subunit">
    <text evidence="9">The Tat system comprises two distinct complexes: a TatABC complex, containing multiple copies of TatA, TatB and TatC subunits, and a separate TatA complex, containing only TatA subunits. Substrates initially bind to the TatABC complex, which probably triggers association of the separate TatA complex to form the active translocon.</text>
</comment>
<organism evidence="11 12">
    <name type="scientific">Sphingoaurantiacus capsulatus</name>
    <dbReference type="NCBI Taxonomy" id="1771310"/>
    <lineage>
        <taxon>Bacteria</taxon>
        <taxon>Pseudomonadati</taxon>
        <taxon>Pseudomonadota</taxon>
        <taxon>Alphaproteobacteria</taxon>
        <taxon>Sphingomonadales</taxon>
        <taxon>Sphingosinicellaceae</taxon>
        <taxon>Sphingoaurantiacus</taxon>
    </lineage>
</organism>
<dbReference type="Proteomes" id="UP001595615">
    <property type="component" value="Unassembled WGS sequence"/>
</dbReference>
<protein>
    <recommendedName>
        <fullName evidence="9">Sec-independent protein translocase protein TatB</fullName>
    </recommendedName>
</protein>
<evidence type="ECO:0000256" key="10">
    <source>
        <dbReference type="SAM" id="MobiDB-lite"/>
    </source>
</evidence>
<evidence type="ECO:0000256" key="2">
    <source>
        <dbReference type="ARBA" id="ARBA00022448"/>
    </source>
</evidence>
<evidence type="ECO:0000313" key="12">
    <source>
        <dbReference type="Proteomes" id="UP001595615"/>
    </source>
</evidence>
<dbReference type="RefSeq" id="WP_380861163.1">
    <property type="nucleotide sequence ID" value="NZ_JBHRXV010000010.1"/>
</dbReference>
<dbReference type="Gene3D" id="1.20.5.3310">
    <property type="match status" value="1"/>
</dbReference>
<keyword evidence="6 9" id="KW-1133">Transmembrane helix</keyword>
<comment type="similarity">
    <text evidence="9">Belongs to the TatB family.</text>
</comment>
<dbReference type="PANTHER" id="PTHR33162:SF1">
    <property type="entry name" value="SEC-INDEPENDENT PROTEIN TRANSLOCASE PROTEIN TATA, CHLOROPLASTIC"/>
    <property type="match status" value="1"/>
</dbReference>
<evidence type="ECO:0000256" key="6">
    <source>
        <dbReference type="ARBA" id="ARBA00022989"/>
    </source>
</evidence>
<keyword evidence="5 9" id="KW-0653">Protein transport</keyword>
<evidence type="ECO:0000256" key="3">
    <source>
        <dbReference type="ARBA" id="ARBA00022475"/>
    </source>
</evidence>
<dbReference type="PRINTS" id="PR01506">
    <property type="entry name" value="TATBPROTEIN"/>
</dbReference>
<dbReference type="InterPro" id="IPR003369">
    <property type="entry name" value="TatA/B/E"/>
</dbReference>
<evidence type="ECO:0000313" key="11">
    <source>
        <dbReference type="EMBL" id="MFC3713061.1"/>
    </source>
</evidence>